<feature type="transmembrane region" description="Helical" evidence="9">
    <location>
        <begin position="441"/>
        <end position="459"/>
    </location>
</feature>
<keyword evidence="11" id="KW-1185">Reference proteome</keyword>
<feature type="binding site" evidence="8">
    <location>
        <position position="106"/>
    </location>
    <ligand>
        <name>Mn(2+)</name>
        <dbReference type="ChEBI" id="CHEBI:29035"/>
    </ligand>
</feature>
<accession>A0AA88EAK3</accession>
<dbReference type="PANTHER" id="PTHR13301">
    <property type="entry name" value="X-BOX TRANSCRIPTION FACTOR-RELATED"/>
    <property type="match status" value="1"/>
</dbReference>
<keyword evidence="4 9" id="KW-0812">Transmembrane</keyword>
<keyword evidence="7" id="KW-0961">Cell wall biogenesis/degradation</keyword>
<reference evidence="10" key="1">
    <citation type="submission" date="2023-07" db="EMBL/GenBank/DDBJ databases">
        <title>draft genome sequence of fig (Ficus carica).</title>
        <authorList>
            <person name="Takahashi T."/>
            <person name="Nishimura K."/>
        </authorList>
    </citation>
    <scope>NUCLEOTIDE SEQUENCE</scope>
</reference>
<keyword evidence="2" id="KW-0328">Glycosyltransferase</keyword>
<dbReference type="GO" id="GO:0030244">
    <property type="term" value="P:cellulose biosynthetic process"/>
    <property type="evidence" value="ECO:0007669"/>
    <property type="project" value="InterPro"/>
</dbReference>
<dbReference type="GO" id="GO:0016760">
    <property type="term" value="F:cellulose synthase (UDP-forming) activity"/>
    <property type="evidence" value="ECO:0007669"/>
    <property type="project" value="InterPro"/>
</dbReference>
<protein>
    <recommendedName>
        <fullName evidence="12">Cellulose synthase-like protein G3</fullName>
    </recommendedName>
</protein>
<evidence type="ECO:0000256" key="1">
    <source>
        <dbReference type="ARBA" id="ARBA00004127"/>
    </source>
</evidence>
<dbReference type="Pfam" id="PF03552">
    <property type="entry name" value="Cellulose_synt"/>
    <property type="match status" value="3"/>
</dbReference>
<dbReference type="InterPro" id="IPR005150">
    <property type="entry name" value="Cellulose_synth"/>
</dbReference>
<dbReference type="FunFam" id="3.90.550.10:FF:000135">
    <property type="entry name" value="Cellulose synthase-like protein G3"/>
    <property type="match status" value="1"/>
</dbReference>
<dbReference type="AlphaFoldDB" id="A0AA88EAK3"/>
<gene>
    <name evidence="10" type="ORF">TIFTF001_037871</name>
</gene>
<comment type="subcellular location">
    <subcellularLocation>
        <location evidence="1">Endomembrane system</location>
        <topology evidence="1">Multi-pass membrane protein</topology>
    </subcellularLocation>
</comment>
<dbReference type="EMBL" id="BTGU01000703">
    <property type="protein sequence ID" value="GMN68821.1"/>
    <property type="molecule type" value="Genomic_DNA"/>
</dbReference>
<dbReference type="Gene3D" id="3.90.550.10">
    <property type="entry name" value="Spore Coat Polysaccharide Biosynthesis Protein SpsA, Chain A"/>
    <property type="match status" value="1"/>
</dbReference>
<evidence type="ECO:0008006" key="12">
    <source>
        <dbReference type="Google" id="ProtNLM"/>
    </source>
</evidence>
<evidence type="ECO:0000256" key="7">
    <source>
        <dbReference type="ARBA" id="ARBA00023316"/>
    </source>
</evidence>
<dbReference type="Proteomes" id="UP001187192">
    <property type="component" value="Unassembled WGS sequence"/>
</dbReference>
<proteinExistence type="predicted"/>
<evidence type="ECO:0000313" key="10">
    <source>
        <dbReference type="EMBL" id="GMN68821.1"/>
    </source>
</evidence>
<feature type="transmembrane region" description="Helical" evidence="9">
    <location>
        <begin position="334"/>
        <end position="353"/>
    </location>
</feature>
<evidence type="ECO:0000256" key="2">
    <source>
        <dbReference type="ARBA" id="ARBA00022676"/>
    </source>
</evidence>
<keyword evidence="3" id="KW-0808">Transferase</keyword>
<dbReference type="GO" id="GO:0012505">
    <property type="term" value="C:endomembrane system"/>
    <property type="evidence" value="ECO:0007669"/>
    <property type="project" value="UniProtKB-SubCell"/>
</dbReference>
<feature type="binding site" evidence="8">
    <location>
        <position position="82"/>
    </location>
    <ligand>
        <name>Mn(2+)</name>
        <dbReference type="ChEBI" id="CHEBI:29035"/>
    </ligand>
</feature>
<feature type="transmembrane region" description="Helical" evidence="9">
    <location>
        <begin position="406"/>
        <end position="429"/>
    </location>
</feature>
<evidence type="ECO:0000256" key="3">
    <source>
        <dbReference type="ARBA" id="ARBA00022679"/>
    </source>
</evidence>
<dbReference type="InterPro" id="IPR029044">
    <property type="entry name" value="Nucleotide-diphossugar_trans"/>
</dbReference>
<dbReference type="GO" id="GO:0016020">
    <property type="term" value="C:membrane"/>
    <property type="evidence" value="ECO:0007669"/>
    <property type="project" value="InterPro"/>
</dbReference>
<evidence type="ECO:0000256" key="6">
    <source>
        <dbReference type="ARBA" id="ARBA00023136"/>
    </source>
</evidence>
<evidence type="ECO:0000256" key="8">
    <source>
        <dbReference type="PIRSR" id="PIRSR605150-3"/>
    </source>
</evidence>
<keyword evidence="6 9" id="KW-0472">Membrane</keyword>
<keyword evidence="5 9" id="KW-1133">Transmembrane helix</keyword>
<dbReference type="SUPFAM" id="SSF53448">
    <property type="entry name" value="Nucleotide-diphospho-sugar transferases"/>
    <property type="match status" value="1"/>
</dbReference>
<feature type="transmembrane region" description="Helical" evidence="9">
    <location>
        <begin position="374"/>
        <end position="394"/>
    </location>
</feature>
<name>A0AA88EAK3_FICCA</name>
<evidence type="ECO:0000256" key="9">
    <source>
        <dbReference type="SAM" id="Phobius"/>
    </source>
</evidence>
<evidence type="ECO:0000256" key="5">
    <source>
        <dbReference type="ARBA" id="ARBA00022989"/>
    </source>
</evidence>
<comment type="caution">
    <text evidence="10">The sequence shown here is derived from an EMBL/GenBank/DDBJ whole genome shotgun (WGS) entry which is preliminary data.</text>
</comment>
<sequence>MKVRVESVVERGKVGDEFISSEDEVLRHTFSKWTDGFTRQDHSTIIQVVLDKSKDRDVTGHVMPNLIYVSREKSRTSHHNFKAGALNVLIRVSASMTNSPIILTLDCDTYSNDPKTPQRVLCYFSDPKVQSQLGYVQFRPRFHGINKNDSYSCEFRQQVGINAMGLDGLQGPNYFGSGCFFNRRAFFGGPSALVILELPALSPYNVVNKPIQSPEVLSLAHHVAGSNYEIPTKWGFKCEGWKSIFCNPERAAFYGDAPISLVDVLNQNKRWALGFLEVSEPWFVLYIFLFLGAYGKDVLDFVVGGAGTFQKWWNDQRMWLIRSLSCFLFGCTEYFMKSLGIFTIGFNVTSKVVDEEQRKRYEQGIFEFGIHSPLFVPVTMAAITNLIALISRLGEILRGENYFERFLIQLLITGFAVVNGLPVYEAMFFRSNKGGIPKKTTLLSAFLVFTLYAIAYVTLRS</sequence>
<evidence type="ECO:0000313" key="11">
    <source>
        <dbReference type="Proteomes" id="UP001187192"/>
    </source>
</evidence>
<organism evidence="10 11">
    <name type="scientific">Ficus carica</name>
    <name type="common">Common fig</name>
    <dbReference type="NCBI Taxonomy" id="3494"/>
    <lineage>
        <taxon>Eukaryota</taxon>
        <taxon>Viridiplantae</taxon>
        <taxon>Streptophyta</taxon>
        <taxon>Embryophyta</taxon>
        <taxon>Tracheophyta</taxon>
        <taxon>Spermatophyta</taxon>
        <taxon>Magnoliopsida</taxon>
        <taxon>eudicotyledons</taxon>
        <taxon>Gunneridae</taxon>
        <taxon>Pentapetalae</taxon>
        <taxon>rosids</taxon>
        <taxon>fabids</taxon>
        <taxon>Rosales</taxon>
        <taxon>Moraceae</taxon>
        <taxon>Ficeae</taxon>
        <taxon>Ficus</taxon>
    </lineage>
</organism>
<evidence type="ECO:0000256" key="4">
    <source>
        <dbReference type="ARBA" id="ARBA00022692"/>
    </source>
</evidence>
<dbReference type="GO" id="GO:0071555">
    <property type="term" value="P:cell wall organization"/>
    <property type="evidence" value="ECO:0007669"/>
    <property type="project" value="UniProtKB-KW"/>
</dbReference>